<feature type="binding site" evidence="10">
    <location>
        <position position="69"/>
    </location>
    <ligand>
        <name>4-amino-2-methyl-5-(diphosphooxymethyl)pyrimidine</name>
        <dbReference type="ChEBI" id="CHEBI:57841"/>
    </ligand>
</feature>
<dbReference type="InterPro" id="IPR022998">
    <property type="entry name" value="ThiamineP_synth_TenI"/>
</dbReference>
<dbReference type="GO" id="GO:0009229">
    <property type="term" value="P:thiamine diphosphate biosynthetic process"/>
    <property type="evidence" value="ECO:0007669"/>
    <property type="project" value="UniProtKB-UniRule"/>
</dbReference>
<evidence type="ECO:0000256" key="9">
    <source>
        <dbReference type="ARBA" id="ARBA00047883"/>
    </source>
</evidence>
<comment type="pathway">
    <text evidence="2 10 12">Cofactor biosynthesis; thiamine diphosphate biosynthesis; thiamine phosphate from 4-amino-2-methyl-5-diphosphomethylpyrimidine and 4-methyl-5-(2-phosphoethyl)-thiazole: step 1/1.</text>
</comment>
<proteinExistence type="inferred from homology"/>
<evidence type="ECO:0000259" key="13">
    <source>
        <dbReference type="Pfam" id="PF02581"/>
    </source>
</evidence>
<comment type="cofactor">
    <cofactor evidence="10">
        <name>Mg(2+)</name>
        <dbReference type="ChEBI" id="CHEBI:18420"/>
    </cofactor>
    <text evidence="10">Binds 1 Mg(2+) ion per subunit.</text>
</comment>
<dbReference type="InterPro" id="IPR034291">
    <property type="entry name" value="TMP_synthase"/>
</dbReference>
<feature type="binding site" evidence="10">
    <location>
        <position position="89"/>
    </location>
    <ligand>
        <name>Mg(2+)</name>
        <dbReference type="ChEBI" id="CHEBI:18420"/>
    </ligand>
</feature>
<accession>A0A2A4G2I0</accession>
<dbReference type="EC" id="2.5.1.3" evidence="10"/>
<feature type="binding site" evidence="10">
    <location>
        <position position="137"/>
    </location>
    <ligand>
        <name>4-amino-2-methyl-5-(diphosphooxymethyl)pyrimidine</name>
        <dbReference type="ChEBI" id="CHEBI:57841"/>
    </ligand>
</feature>
<dbReference type="SUPFAM" id="SSF51391">
    <property type="entry name" value="Thiamin phosphate synthase"/>
    <property type="match status" value="1"/>
</dbReference>
<evidence type="ECO:0000256" key="2">
    <source>
        <dbReference type="ARBA" id="ARBA00005165"/>
    </source>
</evidence>
<feature type="binding site" evidence="10">
    <location>
        <begin position="134"/>
        <end position="136"/>
    </location>
    <ligand>
        <name>2-[(2R,5Z)-2-carboxy-4-methylthiazol-5(2H)-ylidene]ethyl phosphate</name>
        <dbReference type="ChEBI" id="CHEBI:62899"/>
    </ligand>
</feature>
<dbReference type="NCBIfam" id="TIGR00693">
    <property type="entry name" value="thiE"/>
    <property type="match status" value="1"/>
</dbReference>
<dbReference type="UniPathway" id="UPA00060">
    <property type="reaction ID" value="UER00141"/>
</dbReference>
<comment type="catalytic activity">
    <reaction evidence="8 10 11">
        <text>2-(2-carboxy-4-methylthiazol-5-yl)ethyl phosphate + 4-amino-2-methyl-5-(diphosphooxymethyl)pyrimidine + 2 H(+) = thiamine phosphate + CO2 + diphosphate</text>
        <dbReference type="Rhea" id="RHEA:47848"/>
        <dbReference type="ChEBI" id="CHEBI:15378"/>
        <dbReference type="ChEBI" id="CHEBI:16526"/>
        <dbReference type="ChEBI" id="CHEBI:33019"/>
        <dbReference type="ChEBI" id="CHEBI:37575"/>
        <dbReference type="ChEBI" id="CHEBI:57841"/>
        <dbReference type="ChEBI" id="CHEBI:62890"/>
        <dbReference type="EC" id="2.5.1.3"/>
    </reaction>
</comment>
<keyword evidence="5 10" id="KW-0460">Magnesium</keyword>
<dbReference type="CDD" id="cd00564">
    <property type="entry name" value="TMP_TenI"/>
    <property type="match status" value="1"/>
</dbReference>
<sequence>MPFDLRLMYVTDDRITEDQTFFEILEQALAGGATLVQLREKTLNTHDFYQRALSCKQACDAYNVPLIINDRADIALAVGAQGLHIGQQDLPYGVARKLLGDQALIGLSVSTLQQAKEAQQLGVDYVGVSPLFATQTKIQDLDPPLGLDGLAQIRKLYTGPIVVIGGVNTQNAAQAMAHGADGIAVVSAISGATDPKKATNELLKQL</sequence>
<dbReference type="EMBL" id="NBWU01000007">
    <property type="protein sequence ID" value="PCE62887.1"/>
    <property type="molecule type" value="Genomic_DNA"/>
</dbReference>
<comment type="similarity">
    <text evidence="10 11">Belongs to the thiamine-phosphate synthase family.</text>
</comment>
<gene>
    <name evidence="10" type="primary">thiE</name>
    <name evidence="14" type="ORF">B7P33_16555</name>
</gene>
<evidence type="ECO:0000256" key="8">
    <source>
        <dbReference type="ARBA" id="ARBA00047851"/>
    </source>
</evidence>
<evidence type="ECO:0000256" key="5">
    <source>
        <dbReference type="ARBA" id="ARBA00022842"/>
    </source>
</evidence>
<dbReference type="PANTHER" id="PTHR20857">
    <property type="entry name" value="THIAMINE-PHOSPHATE PYROPHOSPHORYLASE"/>
    <property type="match status" value="1"/>
</dbReference>
<reference evidence="14 15" key="1">
    <citation type="submission" date="2017-04" db="EMBL/GenBank/DDBJ databases">
        <title>A new member of the family Flavobacteriaceae isolated from ascidians.</title>
        <authorList>
            <person name="Chen L."/>
        </authorList>
    </citation>
    <scope>NUCLEOTIDE SEQUENCE [LARGE SCALE GENOMIC DNA]</scope>
    <source>
        <strain evidence="14 15">HQA918</strain>
    </source>
</reference>
<evidence type="ECO:0000313" key="15">
    <source>
        <dbReference type="Proteomes" id="UP000219559"/>
    </source>
</evidence>
<keyword evidence="4 10" id="KW-0479">Metal-binding</keyword>
<feature type="domain" description="Thiamine phosphate synthase/TenI" evidence="13">
    <location>
        <begin position="7"/>
        <end position="189"/>
    </location>
</feature>
<dbReference type="GO" id="GO:0009228">
    <property type="term" value="P:thiamine biosynthetic process"/>
    <property type="evidence" value="ECO:0007669"/>
    <property type="project" value="UniProtKB-KW"/>
</dbReference>
<evidence type="ECO:0000256" key="7">
    <source>
        <dbReference type="ARBA" id="ARBA00047334"/>
    </source>
</evidence>
<feature type="binding site" evidence="10">
    <location>
        <position position="166"/>
    </location>
    <ligand>
        <name>2-[(2R,5Z)-2-carboxy-4-methylthiazol-5(2H)-ylidene]ethyl phosphate</name>
        <dbReference type="ChEBI" id="CHEBI:62899"/>
    </ligand>
</feature>
<dbReference type="Proteomes" id="UP000219559">
    <property type="component" value="Unassembled WGS sequence"/>
</dbReference>
<keyword evidence="15" id="KW-1185">Reference proteome</keyword>
<dbReference type="GO" id="GO:0005737">
    <property type="term" value="C:cytoplasm"/>
    <property type="evidence" value="ECO:0007669"/>
    <property type="project" value="TreeGrafter"/>
</dbReference>
<comment type="catalytic activity">
    <reaction evidence="7 10 11">
        <text>4-methyl-5-(2-phosphooxyethyl)-thiazole + 4-amino-2-methyl-5-(diphosphooxymethyl)pyrimidine + H(+) = thiamine phosphate + diphosphate</text>
        <dbReference type="Rhea" id="RHEA:22328"/>
        <dbReference type="ChEBI" id="CHEBI:15378"/>
        <dbReference type="ChEBI" id="CHEBI:33019"/>
        <dbReference type="ChEBI" id="CHEBI:37575"/>
        <dbReference type="ChEBI" id="CHEBI:57841"/>
        <dbReference type="ChEBI" id="CHEBI:58296"/>
        <dbReference type="EC" id="2.5.1.3"/>
    </reaction>
</comment>
<evidence type="ECO:0000256" key="12">
    <source>
        <dbReference type="RuleBase" id="RU004253"/>
    </source>
</evidence>
<dbReference type="GO" id="GO:0004789">
    <property type="term" value="F:thiamine-phosphate diphosphorylase activity"/>
    <property type="evidence" value="ECO:0007669"/>
    <property type="project" value="UniProtKB-UniRule"/>
</dbReference>
<keyword evidence="6 10" id="KW-0784">Thiamine biosynthesis</keyword>
<dbReference type="Pfam" id="PF02581">
    <property type="entry name" value="TMP-TENI"/>
    <property type="match status" value="1"/>
</dbReference>
<dbReference type="InterPro" id="IPR013785">
    <property type="entry name" value="Aldolase_TIM"/>
</dbReference>
<evidence type="ECO:0000256" key="6">
    <source>
        <dbReference type="ARBA" id="ARBA00022977"/>
    </source>
</evidence>
<dbReference type="HAMAP" id="MF_00097">
    <property type="entry name" value="TMP_synthase"/>
    <property type="match status" value="1"/>
</dbReference>
<comment type="catalytic activity">
    <reaction evidence="9 10 11">
        <text>2-[(2R,5Z)-2-carboxy-4-methylthiazol-5(2H)-ylidene]ethyl phosphate + 4-amino-2-methyl-5-(diphosphooxymethyl)pyrimidine + 2 H(+) = thiamine phosphate + CO2 + diphosphate</text>
        <dbReference type="Rhea" id="RHEA:47844"/>
        <dbReference type="ChEBI" id="CHEBI:15378"/>
        <dbReference type="ChEBI" id="CHEBI:16526"/>
        <dbReference type="ChEBI" id="CHEBI:33019"/>
        <dbReference type="ChEBI" id="CHEBI:37575"/>
        <dbReference type="ChEBI" id="CHEBI:57841"/>
        <dbReference type="ChEBI" id="CHEBI:62899"/>
        <dbReference type="EC" id="2.5.1.3"/>
    </reaction>
</comment>
<organism evidence="14 15">
    <name type="scientific">Sediminicola luteus</name>
    <dbReference type="NCBI Taxonomy" id="319238"/>
    <lineage>
        <taxon>Bacteria</taxon>
        <taxon>Pseudomonadati</taxon>
        <taxon>Bacteroidota</taxon>
        <taxon>Flavobacteriia</taxon>
        <taxon>Flavobacteriales</taxon>
        <taxon>Flavobacteriaceae</taxon>
        <taxon>Sediminicola</taxon>
    </lineage>
</organism>
<dbReference type="Gene3D" id="3.20.20.70">
    <property type="entry name" value="Aldolase class I"/>
    <property type="match status" value="1"/>
</dbReference>
<dbReference type="FunFam" id="3.20.20.70:FF:000096">
    <property type="entry name" value="Thiamine-phosphate synthase"/>
    <property type="match status" value="1"/>
</dbReference>
<feature type="binding site" evidence="10">
    <location>
        <begin position="37"/>
        <end position="41"/>
    </location>
    <ligand>
        <name>4-amino-2-methyl-5-(diphosphooxymethyl)pyrimidine</name>
        <dbReference type="ChEBI" id="CHEBI:57841"/>
    </ligand>
</feature>
<evidence type="ECO:0000313" key="14">
    <source>
        <dbReference type="EMBL" id="PCE62887.1"/>
    </source>
</evidence>
<protein>
    <recommendedName>
        <fullName evidence="10">Thiamine-phosphate synthase</fullName>
        <shortName evidence="10">TP synthase</shortName>
        <shortName evidence="10">TPS</shortName>
        <ecNumber evidence="10">2.5.1.3</ecNumber>
    </recommendedName>
    <alternativeName>
        <fullName evidence="10">Thiamine-phosphate pyrophosphorylase</fullName>
        <shortName evidence="10">TMP pyrophosphorylase</shortName>
        <shortName evidence="10">TMP-PPase</shortName>
    </alternativeName>
</protein>
<keyword evidence="3 10" id="KW-0808">Transferase</keyword>
<name>A0A2A4G2I0_9FLAO</name>
<evidence type="ECO:0000256" key="3">
    <source>
        <dbReference type="ARBA" id="ARBA00022679"/>
    </source>
</evidence>
<evidence type="ECO:0000256" key="11">
    <source>
        <dbReference type="RuleBase" id="RU003826"/>
    </source>
</evidence>
<feature type="binding site" evidence="10">
    <location>
        <position position="108"/>
    </location>
    <ligand>
        <name>4-amino-2-methyl-5-(diphosphooxymethyl)pyrimidine</name>
        <dbReference type="ChEBI" id="CHEBI:57841"/>
    </ligand>
</feature>
<evidence type="ECO:0000256" key="4">
    <source>
        <dbReference type="ARBA" id="ARBA00022723"/>
    </source>
</evidence>
<evidence type="ECO:0000256" key="10">
    <source>
        <dbReference type="HAMAP-Rule" id="MF_00097"/>
    </source>
</evidence>
<dbReference type="RefSeq" id="WP_097440996.1">
    <property type="nucleotide sequence ID" value="NZ_KZ300477.1"/>
</dbReference>
<feature type="binding site" evidence="10">
    <location>
        <begin position="186"/>
        <end position="187"/>
    </location>
    <ligand>
        <name>2-[(2R,5Z)-2-carboxy-4-methylthiazol-5(2H)-ylidene]ethyl phosphate</name>
        <dbReference type="ChEBI" id="CHEBI:62899"/>
    </ligand>
</feature>
<dbReference type="PANTHER" id="PTHR20857:SF23">
    <property type="entry name" value="THIAMINE BIOSYNTHETIC BIFUNCTIONAL ENZYME"/>
    <property type="match status" value="1"/>
</dbReference>
<dbReference type="InterPro" id="IPR036206">
    <property type="entry name" value="ThiamineP_synth_sf"/>
</dbReference>
<comment type="function">
    <text evidence="1 10">Condenses 4-methyl-5-(beta-hydroxyethyl)thiazole monophosphate (THZ-P) and 2-methyl-4-amino-5-hydroxymethyl pyrimidine pyrophosphate (HMP-PP) to form thiamine monophosphate (TMP).</text>
</comment>
<dbReference type="GO" id="GO:0000287">
    <property type="term" value="F:magnesium ion binding"/>
    <property type="evidence" value="ECO:0007669"/>
    <property type="project" value="UniProtKB-UniRule"/>
</dbReference>
<dbReference type="AlphaFoldDB" id="A0A2A4G2I0"/>
<dbReference type="OrthoDB" id="9812206at2"/>
<comment type="caution">
    <text evidence="14">The sequence shown here is derived from an EMBL/GenBank/DDBJ whole genome shotgun (WGS) entry which is preliminary data.</text>
</comment>
<evidence type="ECO:0000256" key="1">
    <source>
        <dbReference type="ARBA" id="ARBA00003814"/>
    </source>
</evidence>
<feature type="binding site" evidence="10">
    <location>
        <position position="70"/>
    </location>
    <ligand>
        <name>Mg(2+)</name>
        <dbReference type="ChEBI" id="CHEBI:18420"/>
    </ligand>
</feature>